<reference evidence="1 2" key="1">
    <citation type="journal article" date="2016" name="Int. J. Syst. Evol. Microbiol.">
        <title>Tessaracoccus flavus sp. nov., isolated from the drainage system of a lindane-producing factory.</title>
        <authorList>
            <person name="Kumari R."/>
            <person name="Singh P."/>
            <person name="Schumann P."/>
            <person name="Lal R."/>
        </authorList>
    </citation>
    <scope>NUCLEOTIDE SEQUENCE [LARGE SCALE GENOMIC DNA]</scope>
    <source>
        <strain evidence="1 2">RP1T</strain>
    </source>
</reference>
<evidence type="ECO:0008006" key="3">
    <source>
        <dbReference type="Google" id="ProtNLM"/>
    </source>
</evidence>
<dbReference type="AlphaFoldDB" id="A0A1Q2CEE8"/>
<accession>A0A1Q2CEE8</accession>
<evidence type="ECO:0000313" key="1">
    <source>
        <dbReference type="EMBL" id="AQP44478.1"/>
    </source>
</evidence>
<proteinExistence type="predicted"/>
<gene>
    <name evidence="1" type="ORF">RPIT_06345</name>
</gene>
<dbReference type="KEGG" id="tfl:RPIT_06345"/>
<sequence>MRTIVRLRLDIEIVGADALNGLDQPVVLAANEQGALDYQLLRRILPARLRPTTARPSRALARGRNVVVFADEPGQGRLVGEFSTIPAELANQHNVAIVPVGIAGTFKLKRILKLALRTKPKVSVRFGAPIYLRGRSIGDATAELQSRVEQLVHEGELSWWTIERRRSGSQAPSPLDTAARWRRLWDQSAPSADPSPRIWR</sequence>
<dbReference type="SUPFAM" id="SSF69593">
    <property type="entry name" value="Glycerol-3-phosphate (1)-acyltransferase"/>
    <property type="match status" value="1"/>
</dbReference>
<dbReference type="Proteomes" id="UP000188324">
    <property type="component" value="Chromosome"/>
</dbReference>
<dbReference type="EMBL" id="CP019605">
    <property type="protein sequence ID" value="AQP44478.1"/>
    <property type="molecule type" value="Genomic_DNA"/>
</dbReference>
<dbReference type="STRING" id="1610493.RPIT_06345"/>
<protein>
    <recommendedName>
        <fullName evidence="3">1-acyl-sn-glycerol-3-phosphate acyltransferase</fullName>
    </recommendedName>
</protein>
<name>A0A1Q2CEE8_9ACTN</name>
<evidence type="ECO:0000313" key="2">
    <source>
        <dbReference type="Proteomes" id="UP000188324"/>
    </source>
</evidence>
<organism evidence="1 2">
    <name type="scientific">Tessaracoccus flavus</name>
    <dbReference type="NCBI Taxonomy" id="1610493"/>
    <lineage>
        <taxon>Bacteria</taxon>
        <taxon>Bacillati</taxon>
        <taxon>Actinomycetota</taxon>
        <taxon>Actinomycetes</taxon>
        <taxon>Propionibacteriales</taxon>
        <taxon>Propionibacteriaceae</taxon>
        <taxon>Tessaracoccus</taxon>
    </lineage>
</organism>
<keyword evidence="2" id="KW-1185">Reference proteome</keyword>
<dbReference type="RefSeq" id="WP_077341633.1">
    <property type="nucleotide sequence ID" value="NZ_CP019605.1"/>
</dbReference>